<evidence type="ECO:0000256" key="3">
    <source>
        <dbReference type="ARBA" id="ARBA00011964"/>
    </source>
</evidence>
<dbReference type="GO" id="GO:0052925">
    <property type="term" value="F:dol-P-Man:Man(5)GlcNAc(2)-PP-Dol alpha-1,3-mannosyltransferase activity"/>
    <property type="evidence" value="ECO:0007669"/>
    <property type="project" value="UniProtKB-EC"/>
</dbReference>
<dbReference type="GO" id="GO:0005789">
    <property type="term" value="C:endoplasmic reticulum membrane"/>
    <property type="evidence" value="ECO:0007669"/>
    <property type="project" value="UniProtKB-SubCell"/>
</dbReference>
<evidence type="ECO:0000256" key="8">
    <source>
        <dbReference type="ARBA" id="ARBA00022989"/>
    </source>
</evidence>
<evidence type="ECO:0000256" key="7">
    <source>
        <dbReference type="ARBA" id="ARBA00022824"/>
    </source>
</evidence>
<comment type="pathway">
    <text evidence="2">Protein modification; protein glycosylation.</text>
</comment>
<dbReference type="OrthoDB" id="20028at2759"/>
<dbReference type="InterPro" id="IPR007873">
    <property type="entry name" value="Glycosyltransferase_ALG3"/>
</dbReference>
<evidence type="ECO:0000256" key="2">
    <source>
        <dbReference type="ARBA" id="ARBA00004922"/>
    </source>
</evidence>
<feature type="transmembrane region" description="Helical" evidence="12">
    <location>
        <begin position="127"/>
        <end position="148"/>
    </location>
</feature>
<keyword evidence="8 12" id="KW-1133">Transmembrane helix</keyword>
<protein>
    <recommendedName>
        <fullName evidence="3">dolichyl-P-Man:Man5GlcNAc2-PP-dolichol alpha-1,3-mannosyltransferase</fullName>
        <ecNumber evidence="3">2.4.1.258</ecNumber>
    </recommendedName>
</protein>
<accession>A0A504YLI2</accession>
<name>A0A504YLI2_FASGI</name>
<sequence length="433" mass="49762">MVLKAAVSFSKSIIFTERGYMPIAFILVAAELLLCSLIVEKVKYTEIDWVAYMQEVEHFLNGTLDYDQIKGQTGPCVYPAGFLYIYSLLYKITGGGANILLSQYIFMFFYILTLLLVFNIYRISSRVPPYALVFMCIISYRIHSIYILRLFNDPLAMIAVYASINALLYGQFTLASILMSLGVSIKMNVLLFFPGFLLVILLHRGILQTVGHLCECGIVQLVLGAPFLFHNPESYVTSAFNFGRQFMYQWTVNWRIIPEYLFLDRRFHMMLMVLHLFFVALTLFRFIRSRGGLTRFLSLHKPKCTTRPDAASVLYPLFVCNFVGVAFSRSLHYQFYVWYFHTLLYLLWSNGQLPTPVRFLLLGLIELCWNTYPSTVYSSGLLHACHGALLICLLWSTPDGCDKLRRPNTQSAKQYAKPIPSKANHKRNKPKQA</sequence>
<evidence type="ECO:0000256" key="10">
    <source>
        <dbReference type="ARBA" id="ARBA00049506"/>
    </source>
</evidence>
<evidence type="ECO:0000313" key="14">
    <source>
        <dbReference type="Proteomes" id="UP000316759"/>
    </source>
</evidence>
<evidence type="ECO:0000256" key="6">
    <source>
        <dbReference type="ARBA" id="ARBA00022692"/>
    </source>
</evidence>
<comment type="caution">
    <text evidence="13">The sequence shown here is derived from an EMBL/GenBank/DDBJ whole genome shotgun (WGS) entry which is preliminary data.</text>
</comment>
<keyword evidence="9 12" id="KW-0472">Membrane</keyword>
<gene>
    <name evidence="13" type="ORF">FGIG_02728</name>
</gene>
<feature type="transmembrane region" description="Helical" evidence="12">
    <location>
        <begin position="378"/>
        <end position="396"/>
    </location>
</feature>
<dbReference type="Pfam" id="PF05208">
    <property type="entry name" value="ALG3"/>
    <property type="match status" value="1"/>
</dbReference>
<organism evidence="13 14">
    <name type="scientific">Fasciola gigantica</name>
    <name type="common">Giant liver fluke</name>
    <dbReference type="NCBI Taxonomy" id="46835"/>
    <lineage>
        <taxon>Eukaryota</taxon>
        <taxon>Metazoa</taxon>
        <taxon>Spiralia</taxon>
        <taxon>Lophotrochozoa</taxon>
        <taxon>Platyhelminthes</taxon>
        <taxon>Trematoda</taxon>
        <taxon>Digenea</taxon>
        <taxon>Plagiorchiida</taxon>
        <taxon>Echinostomata</taxon>
        <taxon>Echinostomatoidea</taxon>
        <taxon>Fasciolidae</taxon>
        <taxon>Fasciola</taxon>
    </lineage>
</organism>
<feature type="transmembrane region" description="Helical" evidence="12">
    <location>
        <begin position="308"/>
        <end position="327"/>
    </location>
</feature>
<dbReference type="PANTHER" id="PTHR12646:SF0">
    <property type="entry name" value="DOL-P-MAN:MAN(5)GLCNAC(2)-PP-DOL ALPHA-1,3-MANNOSYLTRANSFERASE"/>
    <property type="match status" value="1"/>
</dbReference>
<keyword evidence="5 13" id="KW-0808">Transferase</keyword>
<dbReference type="EMBL" id="SUNJ01008457">
    <property type="protein sequence ID" value="TPP61219.1"/>
    <property type="molecule type" value="Genomic_DNA"/>
</dbReference>
<keyword evidence="7" id="KW-0256">Endoplasmic reticulum</keyword>
<feature type="transmembrane region" description="Helical" evidence="12">
    <location>
        <begin position="99"/>
        <end position="121"/>
    </location>
</feature>
<comment type="subcellular location">
    <subcellularLocation>
        <location evidence="1">Endoplasmic reticulum membrane</location>
        <topology evidence="1">Multi-pass membrane protein</topology>
    </subcellularLocation>
</comment>
<dbReference type="Proteomes" id="UP000316759">
    <property type="component" value="Unassembled WGS sequence"/>
</dbReference>
<evidence type="ECO:0000256" key="5">
    <source>
        <dbReference type="ARBA" id="ARBA00022679"/>
    </source>
</evidence>
<dbReference type="STRING" id="46835.A0A504YLI2"/>
<evidence type="ECO:0000256" key="9">
    <source>
        <dbReference type="ARBA" id="ARBA00023136"/>
    </source>
</evidence>
<comment type="catalytic activity">
    <reaction evidence="10">
        <text>an alpha-D-Man-(1-&gt;2)-alpha-D-Man-(1-&gt;2)-alpha-D-Man-(1-&gt;3)-[alpha-D-Man-(1-&gt;6)]-beta-D-Man-(1-&gt;4)-beta-D-GlcNAc-(1-&gt;4)-alpha-D-GlcNAc-diphospho-di-trans,poly-cis-dolichol + a di-trans,poly-cis-dolichyl beta-D-mannosyl phosphate = an alpha-D-Man-(1-&gt;2)-alpha-D-Man-(1-&gt;2)-alpha-D-Man-(1-&gt;3)-[alpha-D-Man-(1-&gt;3)-alpha-D-Man-(1-&gt;6)]-beta-D-Man-(1-&gt;4)-beta-D-GlcNAc-(1-&gt;4)-alpha-D-GlcNAc-diphospho-di-trans,poly-cis-dolichol + a di-trans,poly-cis-dolichyl phosphate + H(+)</text>
        <dbReference type="Rhea" id="RHEA:29527"/>
        <dbReference type="Rhea" id="RHEA-COMP:19498"/>
        <dbReference type="Rhea" id="RHEA-COMP:19501"/>
        <dbReference type="Rhea" id="RHEA-COMP:19516"/>
        <dbReference type="Rhea" id="RHEA-COMP:19517"/>
        <dbReference type="ChEBI" id="CHEBI:15378"/>
        <dbReference type="ChEBI" id="CHEBI:57683"/>
        <dbReference type="ChEBI" id="CHEBI:58211"/>
        <dbReference type="ChEBI" id="CHEBI:132515"/>
        <dbReference type="ChEBI" id="CHEBI:132516"/>
        <dbReference type="EC" id="2.4.1.258"/>
    </reaction>
    <physiologicalReaction direction="left-to-right" evidence="10">
        <dbReference type="Rhea" id="RHEA:29528"/>
    </physiologicalReaction>
</comment>
<evidence type="ECO:0000313" key="13">
    <source>
        <dbReference type="EMBL" id="TPP61219.1"/>
    </source>
</evidence>
<reference evidence="13 14" key="1">
    <citation type="submission" date="2019-04" db="EMBL/GenBank/DDBJ databases">
        <title>Annotation for the trematode Fasciola gigantica.</title>
        <authorList>
            <person name="Choi Y.-J."/>
        </authorList>
    </citation>
    <scope>NUCLEOTIDE SEQUENCE [LARGE SCALE GENOMIC DNA]</scope>
    <source>
        <strain evidence="13">Uganda_cow_1</strain>
    </source>
</reference>
<keyword evidence="4 13" id="KW-0328">Glycosyltransferase</keyword>
<proteinExistence type="predicted"/>
<feature type="transmembrane region" description="Helical" evidence="12">
    <location>
        <begin position="185"/>
        <end position="203"/>
    </location>
</feature>
<evidence type="ECO:0000256" key="11">
    <source>
        <dbReference type="SAM" id="MobiDB-lite"/>
    </source>
</evidence>
<evidence type="ECO:0000256" key="12">
    <source>
        <dbReference type="SAM" id="Phobius"/>
    </source>
</evidence>
<keyword evidence="6 12" id="KW-0812">Transmembrane</keyword>
<evidence type="ECO:0000256" key="1">
    <source>
        <dbReference type="ARBA" id="ARBA00004477"/>
    </source>
</evidence>
<dbReference type="EC" id="2.4.1.258" evidence="3"/>
<keyword evidence="14" id="KW-1185">Reference proteome</keyword>
<feature type="transmembrane region" description="Helical" evidence="12">
    <location>
        <begin position="267"/>
        <end position="287"/>
    </location>
</feature>
<evidence type="ECO:0000256" key="4">
    <source>
        <dbReference type="ARBA" id="ARBA00022676"/>
    </source>
</evidence>
<feature type="transmembrane region" description="Helical" evidence="12">
    <location>
        <begin position="20"/>
        <end position="39"/>
    </location>
</feature>
<dbReference type="PANTHER" id="PTHR12646">
    <property type="entry name" value="NOT56 - RELATED"/>
    <property type="match status" value="1"/>
</dbReference>
<feature type="region of interest" description="Disordered" evidence="11">
    <location>
        <begin position="408"/>
        <end position="433"/>
    </location>
</feature>
<feature type="compositionally biased region" description="Basic residues" evidence="11">
    <location>
        <begin position="423"/>
        <end position="433"/>
    </location>
</feature>
<dbReference type="AlphaFoldDB" id="A0A504YLI2"/>
<feature type="transmembrane region" description="Helical" evidence="12">
    <location>
        <begin position="155"/>
        <end position="179"/>
    </location>
</feature>